<dbReference type="InterPro" id="IPR020094">
    <property type="entry name" value="TruA/RsuA/RluB/E/F_N"/>
</dbReference>
<evidence type="ECO:0000256" key="5">
    <source>
        <dbReference type="PROSITE-ProRule" id="PRU00182"/>
    </source>
</evidence>
<protein>
    <recommendedName>
        <fullName evidence="6">Pseudouridine synthase</fullName>
        <ecNumber evidence="6">5.4.99.-</ecNumber>
    </recommendedName>
</protein>
<sequence length="248" mass="28322">MADNLKRINKFLSEVGYCSRREADKLIDAGRVTINGVVPEMGTKIAPSDEVHVDGKLIENTKQKFVYLAFNKPVGIVCTTDTRVEKDNIIDFINYPKRIFPIGRLDKPSEGLILLTDDGDIVNKILRASNNHEKEYIVTVDKPISQTFIKHMSSGIYLEELEKTTKKCDVKRLDSQTFSIILTQGLNRQIRRMCDYLNYEVSSLKRVRIMNIPLDMPVGEYRELTKGEFAKLNNLLAASTKTYLEKNN</sequence>
<comment type="catalytic activity">
    <reaction evidence="4">
        <text>uridine(2604) in 23S rRNA = pseudouridine(2604) in 23S rRNA</text>
        <dbReference type="Rhea" id="RHEA:38875"/>
        <dbReference type="Rhea" id="RHEA-COMP:10093"/>
        <dbReference type="Rhea" id="RHEA-COMP:10094"/>
        <dbReference type="ChEBI" id="CHEBI:65314"/>
        <dbReference type="ChEBI" id="CHEBI:65315"/>
        <dbReference type="EC" id="5.4.99.21"/>
    </reaction>
</comment>
<dbReference type="InterPro" id="IPR018496">
    <property type="entry name" value="PsdUridine_synth_RsuA/RluB_CS"/>
</dbReference>
<dbReference type="CDD" id="cd02554">
    <property type="entry name" value="PseudoU_synth_RluF"/>
    <property type="match status" value="1"/>
</dbReference>
<gene>
    <name evidence="8" type="ORF">ES692_13550</name>
</gene>
<keyword evidence="9" id="KW-1185">Reference proteome</keyword>
<dbReference type="EMBL" id="VOSB01000020">
    <property type="protein sequence ID" value="TXE16152.1"/>
    <property type="molecule type" value="Genomic_DNA"/>
</dbReference>
<evidence type="ECO:0000256" key="1">
    <source>
        <dbReference type="ARBA" id="ARBA00008348"/>
    </source>
</evidence>
<keyword evidence="2 6" id="KW-0413">Isomerase</keyword>
<dbReference type="Gene3D" id="3.10.290.10">
    <property type="entry name" value="RNA-binding S4 domain"/>
    <property type="match status" value="1"/>
</dbReference>
<dbReference type="Proteomes" id="UP000321938">
    <property type="component" value="Unassembled WGS sequence"/>
</dbReference>
<comment type="caution">
    <text evidence="8">The sequence shown here is derived from an EMBL/GenBank/DDBJ whole genome shotgun (WGS) entry which is preliminary data.</text>
</comment>
<evidence type="ECO:0000256" key="4">
    <source>
        <dbReference type="ARBA" id="ARBA00036535"/>
    </source>
</evidence>
<feature type="domain" description="RNA-binding S4" evidence="7">
    <location>
        <begin position="6"/>
        <end position="63"/>
    </location>
</feature>
<dbReference type="SMART" id="SM00363">
    <property type="entry name" value="S4"/>
    <property type="match status" value="1"/>
</dbReference>
<organism evidence="8 9">
    <name type="scientific">Psychroserpens burtonensis</name>
    <dbReference type="NCBI Taxonomy" id="49278"/>
    <lineage>
        <taxon>Bacteria</taxon>
        <taxon>Pseudomonadati</taxon>
        <taxon>Bacteroidota</taxon>
        <taxon>Flavobacteriia</taxon>
        <taxon>Flavobacteriales</taxon>
        <taxon>Flavobacteriaceae</taxon>
        <taxon>Psychroserpens</taxon>
    </lineage>
</organism>
<dbReference type="EC" id="5.4.99.-" evidence="6"/>
<proteinExistence type="inferred from homology"/>
<evidence type="ECO:0000313" key="8">
    <source>
        <dbReference type="EMBL" id="TXE16152.1"/>
    </source>
</evidence>
<dbReference type="Gene3D" id="3.30.70.1560">
    <property type="entry name" value="Alpha-L RNA-binding motif"/>
    <property type="match status" value="1"/>
</dbReference>
<dbReference type="PANTHER" id="PTHR47683:SF2">
    <property type="entry name" value="RNA-BINDING S4 DOMAIN-CONTAINING PROTEIN"/>
    <property type="match status" value="1"/>
</dbReference>
<dbReference type="InterPro" id="IPR020103">
    <property type="entry name" value="PsdUridine_synth_cat_dom_sf"/>
</dbReference>
<evidence type="ECO:0000256" key="2">
    <source>
        <dbReference type="ARBA" id="ARBA00023235"/>
    </source>
</evidence>
<comment type="catalytic activity">
    <reaction evidence="3">
        <text>uridine(35) in tRNA(Tyr) = pseudouridine(35) in tRNA(Tyr)</text>
        <dbReference type="Rhea" id="RHEA:60556"/>
        <dbReference type="Rhea" id="RHEA-COMP:15607"/>
        <dbReference type="Rhea" id="RHEA-COMP:15608"/>
        <dbReference type="ChEBI" id="CHEBI:65314"/>
        <dbReference type="ChEBI" id="CHEBI:65315"/>
    </reaction>
</comment>
<dbReference type="PANTHER" id="PTHR47683">
    <property type="entry name" value="PSEUDOURIDINE SYNTHASE FAMILY PROTEIN-RELATED"/>
    <property type="match status" value="1"/>
</dbReference>
<dbReference type="NCBIfam" id="TIGR00093">
    <property type="entry name" value="pseudouridine synthase"/>
    <property type="match status" value="1"/>
</dbReference>
<dbReference type="Pfam" id="PF01479">
    <property type="entry name" value="S4"/>
    <property type="match status" value="1"/>
</dbReference>
<dbReference type="SUPFAM" id="SSF55120">
    <property type="entry name" value="Pseudouridine synthase"/>
    <property type="match status" value="1"/>
</dbReference>
<dbReference type="InterPro" id="IPR050343">
    <property type="entry name" value="RsuA_PseudoU_synthase"/>
</dbReference>
<dbReference type="GO" id="GO:0160138">
    <property type="term" value="F:23S rRNA pseudouridine(2604) synthase activity"/>
    <property type="evidence" value="ECO:0007669"/>
    <property type="project" value="UniProtKB-EC"/>
</dbReference>
<dbReference type="CDD" id="cd00165">
    <property type="entry name" value="S4"/>
    <property type="match status" value="1"/>
</dbReference>
<dbReference type="AlphaFoldDB" id="A0A5C7B660"/>
<dbReference type="GO" id="GO:0003723">
    <property type="term" value="F:RNA binding"/>
    <property type="evidence" value="ECO:0007669"/>
    <property type="project" value="UniProtKB-KW"/>
</dbReference>
<accession>A0A5C7B660</accession>
<dbReference type="STRING" id="1123037.GCA_000425305_01150"/>
<dbReference type="PROSITE" id="PS50889">
    <property type="entry name" value="S4"/>
    <property type="match status" value="1"/>
</dbReference>
<dbReference type="InterPro" id="IPR036986">
    <property type="entry name" value="S4_RNA-bd_sf"/>
</dbReference>
<dbReference type="InterPro" id="IPR006145">
    <property type="entry name" value="PsdUridine_synth_RsuA/RluA"/>
</dbReference>
<reference evidence="8 9" key="1">
    <citation type="submission" date="2019-08" db="EMBL/GenBank/DDBJ databases">
        <title>Genome of Psychroserpens burtonensis ACAM 167.</title>
        <authorList>
            <person name="Bowman J.P."/>
        </authorList>
    </citation>
    <scope>NUCLEOTIDE SEQUENCE [LARGE SCALE GENOMIC DNA]</scope>
    <source>
        <strain evidence="8 9">ACAM 167</strain>
    </source>
</reference>
<dbReference type="PROSITE" id="PS01149">
    <property type="entry name" value="PSI_RSU"/>
    <property type="match status" value="1"/>
</dbReference>
<dbReference type="FunFam" id="3.10.290.10:FF:000003">
    <property type="entry name" value="Pseudouridine synthase"/>
    <property type="match status" value="1"/>
</dbReference>
<dbReference type="InterPro" id="IPR000748">
    <property type="entry name" value="PsdUridine_synth_RsuA/RluB/E/F"/>
</dbReference>
<dbReference type="Gene3D" id="3.30.70.580">
    <property type="entry name" value="Pseudouridine synthase I, catalytic domain, N-terminal subdomain"/>
    <property type="match status" value="1"/>
</dbReference>
<keyword evidence="5" id="KW-0694">RNA-binding</keyword>
<evidence type="ECO:0000256" key="6">
    <source>
        <dbReference type="RuleBase" id="RU003887"/>
    </source>
</evidence>
<evidence type="ECO:0000259" key="7">
    <source>
        <dbReference type="SMART" id="SM00363"/>
    </source>
</evidence>
<evidence type="ECO:0000313" key="9">
    <source>
        <dbReference type="Proteomes" id="UP000321938"/>
    </source>
</evidence>
<dbReference type="FunFam" id="3.30.70.1560:FF:000002">
    <property type="entry name" value="Pseudouridine synthase"/>
    <property type="match status" value="1"/>
</dbReference>
<dbReference type="Pfam" id="PF00849">
    <property type="entry name" value="PseudoU_synth_2"/>
    <property type="match status" value="1"/>
</dbReference>
<dbReference type="GO" id="GO:0000455">
    <property type="term" value="P:enzyme-directed rRNA pseudouridine synthesis"/>
    <property type="evidence" value="ECO:0007669"/>
    <property type="project" value="UniProtKB-ARBA"/>
</dbReference>
<dbReference type="OrthoDB" id="9807213at2"/>
<dbReference type="RefSeq" id="WP_147231910.1">
    <property type="nucleotide sequence ID" value="NZ_VOSB01000020.1"/>
</dbReference>
<dbReference type="InterPro" id="IPR002942">
    <property type="entry name" value="S4_RNA-bd"/>
</dbReference>
<evidence type="ECO:0000256" key="3">
    <source>
        <dbReference type="ARBA" id="ARBA00036390"/>
    </source>
</evidence>
<name>A0A5C7B660_9FLAO</name>
<dbReference type="InterPro" id="IPR042092">
    <property type="entry name" value="PsdUridine_s_RsuA/RluB/E/F_cat"/>
</dbReference>
<dbReference type="SUPFAM" id="SSF55174">
    <property type="entry name" value="Alpha-L RNA-binding motif"/>
    <property type="match status" value="1"/>
</dbReference>
<comment type="similarity">
    <text evidence="1 6">Belongs to the pseudouridine synthase RsuA family.</text>
</comment>